<comment type="subcellular location">
    <subcellularLocation>
        <location evidence="1">Secreted</location>
    </subcellularLocation>
</comment>
<reference evidence="10" key="1">
    <citation type="submission" date="2020-11" db="EMBL/GenBank/DDBJ databases">
        <authorList>
            <person name="Tran Van P."/>
        </authorList>
    </citation>
    <scope>NUCLEOTIDE SEQUENCE</scope>
</reference>
<gene>
    <name evidence="10" type="ORF">TSIB3V08_LOCUS7542</name>
</gene>
<dbReference type="GO" id="GO:0005576">
    <property type="term" value="C:extracellular region"/>
    <property type="evidence" value="ECO:0007669"/>
    <property type="project" value="UniProtKB-SubCell"/>
</dbReference>
<dbReference type="Pfam" id="PF05375">
    <property type="entry name" value="Pacifastin_I"/>
    <property type="match status" value="1"/>
</dbReference>
<protein>
    <recommendedName>
        <fullName evidence="9">Pacifastin domain-containing protein</fullName>
    </recommendedName>
</protein>
<dbReference type="GO" id="GO:0004867">
    <property type="term" value="F:serine-type endopeptidase inhibitor activity"/>
    <property type="evidence" value="ECO:0007669"/>
    <property type="project" value="UniProtKB-UniRule"/>
</dbReference>
<evidence type="ECO:0000256" key="4">
    <source>
        <dbReference type="ARBA" id="ARBA00022900"/>
    </source>
</evidence>
<evidence type="ECO:0000313" key="10">
    <source>
        <dbReference type="EMBL" id="CAD7263464.1"/>
    </source>
</evidence>
<evidence type="ECO:0000256" key="5">
    <source>
        <dbReference type="ARBA" id="ARBA00023157"/>
    </source>
</evidence>
<comment type="caution">
    <text evidence="7">Lacks conserved residue(s) required for the propagation of feature annotation.</text>
</comment>
<dbReference type="AlphaFoldDB" id="A0A7R9AZR2"/>
<feature type="region of interest" description="Disordered" evidence="8">
    <location>
        <begin position="1"/>
        <end position="64"/>
    </location>
</feature>
<evidence type="ECO:0000256" key="7">
    <source>
        <dbReference type="PROSITE-ProRule" id="PRU00776"/>
    </source>
</evidence>
<evidence type="ECO:0000256" key="3">
    <source>
        <dbReference type="ARBA" id="ARBA00022690"/>
    </source>
</evidence>
<feature type="domain" description="Pacifastin" evidence="9">
    <location>
        <begin position="147"/>
        <end position="182"/>
    </location>
</feature>
<feature type="compositionally biased region" description="Polar residues" evidence="8">
    <location>
        <begin position="32"/>
        <end position="43"/>
    </location>
</feature>
<organism evidence="10">
    <name type="scientific">Timema shepardi</name>
    <name type="common">Walking stick</name>
    <dbReference type="NCBI Taxonomy" id="629360"/>
    <lineage>
        <taxon>Eukaryota</taxon>
        <taxon>Metazoa</taxon>
        <taxon>Ecdysozoa</taxon>
        <taxon>Arthropoda</taxon>
        <taxon>Hexapoda</taxon>
        <taxon>Insecta</taxon>
        <taxon>Pterygota</taxon>
        <taxon>Neoptera</taxon>
        <taxon>Polyneoptera</taxon>
        <taxon>Phasmatodea</taxon>
        <taxon>Timematodea</taxon>
        <taxon>Timematoidea</taxon>
        <taxon>Timematidae</taxon>
        <taxon>Timema</taxon>
    </lineage>
</organism>
<accession>A0A7R9AZR2</accession>
<evidence type="ECO:0000256" key="6">
    <source>
        <dbReference type="ARBA" id="ARBA00029459"/>
    </source>
</evidence>
<dbReference type="InterPro" id="IPR008037">
    <property type="entry name" value="Pacifastin_dom"/>
</dbReference>
<name>A0A7R9AZR2_TIMSH</name>
<dbReference type="EMBL" id="OC003575">
    <property type="protein sequence ID" value="CAD7263464.1"/>
    <property type="molecule type" value="Genomic_DNA"/>
</dbReference>
<dbReference type="InterPro" id="IPR036201">
    <property type="entry name" value="Pacifastin_dom_sf"/>
</dbReference>
<feature type="disulfide bond" evidence="7">
    <location>
        <begin position="150"/>
        <end position="165"/>
    </location>
</feature>
<keyword evidence="2" id="KW-0964">Secreted</keyword>
<keyword evidence="4 7" id="KW-0722">Serine protease inhibitor</keyword>
<evidence type="ECO:0000256" key="8">
    <source>
        <dbReference type="SAM" id="MobiDB-lite"/>
    </source>
</evidence>
<evidence type="ECO:0000259" key="9">
    <source>
        <dbReference type="PROSITE" id="PS51446"/>
    </source>
</evidence>
<keyword evidence="3 7" id="KW-0646">Protease inhibitor</keyword>
<keyword evidence="5 7" id="KW-1015">Disulfide bond</keyword>
<dbReference type="SUPFAM" id="SSF57283">
    <property type="entry name" value="PMP inhibitors"/>
    <property type="match status" value="1"/>
</dbReference>
<evidence type="ECO:0000256" key="2">
    <source>
        <dbReference type="ARBA" id="ARBA00022525"/>
    </source>
</evidence>
<dbReference type="PROSITE" id="PS51446">
    <property type="entry name" value="PACIFASTIN"/>
    <property type="match status" value="1"/>
</dbReference>
<evidence type="ECO:0000256" key="1">
    <source>
        <dbReference type="ARBA" id="ARBA00004613"/>
    </source>
</evidence>
<proteinExistence type="inferred from homology"/>
<sequence length="272" mass="29761">MKKRSEKQLRRTKLGDAPLLPSAPPVAEMTSRGLTTKPSESQSPPTLGPLECPPPPSYEGWPKPGDCSGLAREWSRSLHYPPRKLGTTQCPQNYTRLDTFLVHASFVLGSAVRTSHPTRTLVCVEAAPSVLLVPVIPGGALVEEGRPKKCEPGETHMEDCNTCKCNNDGTSFACTRRGCPPKQEGGKHLERHTRATTKQVCVPDSSFLDEQKCNTCKCNSEGTAAASITGVEHTTNSAVRLFYNSHIQDPLGRPLLYRTESQDEGYFPDKLM</sequence>
<comment type="similarity">
    <text evidence="6 7">Belongs to the protease inhibitor I19 family.</text>
</comment>